<name>A0A934KHK9_9BACT</name>
<dbReference type="GO" id="GO:0006352">
    <property type="term" value="P:DNA-templated transcription initiation"/>
    <property type="evidence" value="ECO:0007669"/>
    <property type="project" value="InterPro"/>
</dbReference>
<dbReference type="InterPro" id="IPR014284">
    <property type="entry name" value="RNA_pol_sigma-70_dom"/>
</dbReference>
<organism evidence="3 4">
    <name type="scientific">Candidatus Amunia macphersoniae</name>
    <dbReference type="NCBI Taxonomy" id="3127014"/>
    <lineage>
        <taxon>Bacteria</taxon>
        <taxon>Bacillati</taxon>
        <taxon>Candidatus Dormiibacterota</taxon>
        <taxon>Candidatus Dormibacteria</taxon>
        <taxon>Candidatus Aeolococcales</taxon>
        <taxon>Candidatus Aeolococcaceae</taxon>
        <taxon>Candidatus Amunia</taxon>
    </lineage>
</organism>
<dbReference type="Gene3D" id="1.10.10.10">
    <property type="entry name" value="Winged helix-like DNA-binding domain superfamily/Winged helix DNA-binding domain"/>
    <property type="match status" value="1"/>
</dbReference>
<dbReference type="InterPro" id="IPR013249">
    <property type="entry name" value="RNA_pol_sigma70_r4_t2"/>
</dbReference>
<evidence type="ECO:0000313" key="4">
    <source>
        <dbReference type="Proteomes" id="UP000614410"/>
    </source>
</evidence>
<accession>A0A934KHK9</accession>
<dbReference type="GO" id="GO:0016987">
    <property type="term" value="F:sigma factor activity"/>
    <property type="evidence" value="ECO:0007669"/>
    <property type="project" value="InterPro"/>
</dbReference>
<evidence type="ECO:0000259" key="2">
    <source>
        <dbReference type="Pfam" id="PF08281"/>
    </source>
</evidence>
<feature type="region of interest" description="Disordered" evidence="1">
    <location>
        <begin position="1"/>
        <end position="34"/>
    </location>
</feature>
<comment type="caution">
    <text evidence="3">The sequence shown here is derived from an EMBL/GenBank/DDBJ whole genome shotgun (WGS) entry which is preliminary data.</text>
</comment>
<gene>
    <name evidence="3" type="ORF">JF887_09250</name>
</gene>
<feature type="domain" description="RNA polymerase sigma factor 70 region 4 type 2" evidence="2">
    <location>
        <begin position="40"/>
        <end position="91"/>
    </location>
</feature>
<dbReference type="InterPro" id="IPR013324">
    <property type="entry name" value="RNA_pol_sigma_r3/r4-like"/>
</dbReference>
<dbReference type="AlphaFoldDB" id="A0A934KHK9"/>
<evidence type="ECO:0000313" key="3">
    <source>
        <dbReference type="EMBL" id="MBJ7609596.1"/>
    </source>
</evidence>
<dbReference type="SUPFAM" id="SSF88659">
    <property type="entry name" value="Sigma3 and sigma4 domains of RNA polymerase sigma factors"/>
    <property type="match status" value="1"/>
</dbReference>
<sequence>MIGAWVQKPGRSSPMRLSSTTRTRPSMPSSSEVSEVVDADLGRALRRLSSLDREVLTLTIWDGLTPEEVGRILEVPAGTVRVRLYRARARLRRLLQPTVAVEAALVSSAGGRN</sequence>
<feature type="compositionally biased region" description="Low complexity" evidence="1">
    <location>
        <begin position="11"/>
        <end position="34"/>
    </location>
</feature>
<reference evidence="3 4" key="1">
    <citation type="submission" date="2020-10" db="EMBL/GenBank/DDBJ databases">
        <title>Ca. Dormibacterota MAGs.</title>
        <authorList>
            <person name="Montgomery K."/>
        </authorList>
    </citation>
    <scope>NUCLEOTIDE SEQUENCE [LARGE SCALE GENOMIC DNA]</scope>
    <source>
        <strain evidence="3">Mitchell_Peninsula_5</strain>
    </source>
</reference>
<dbReference type="Pfam" id="PF08281">
    <property type="entry name" value="Sigma70_r4_2"/>
    <property type="match status" value="1"/>
</dbReference>
<dbReference type="NCBIfam" id="TIGR02937">
    <property type="entry name" value="sigma70-ECF"/>
    <property type="match status" value="1"/>
</dbReference>
<dbReference type="GO" id="GO:0003677">
    <property type="term" value="F:DNA binding"/>
    <property type="evidence" value="ECO:0007669"/>
    <property type="project" value="InterPro"/>
</dbReference>
<evidence type="ECO:0000256" key="1">
    <source>
        <dbReference type="SAM" id="MobiDB-lite"/>
    </source>
</evidence>
<dbReference type="InterPro" id="IPR036388">
    <property type="entry name" value="WH-like_DNA-bd_sf"/>
</dbReference>
<dbReference type="Proteomes" id="UP000614410">
    <property type="component" value="Unassembled WGS sequence"/>
</dbReference>
<protein>
    <submittedName>
        <fullName evidence="3">Sigma-70 family RNA polymerase sigma factor</fullName>
    </submittedName>
</protein>
<dbReference type="EMBL" id="JAEKNN010000048">
    <property type="protein sequence ID" value="MBJ7609596.1"/>
    <property type="molecule type" value="Genomic_DNA"/>
</dbReference>
<proteinExistence type="predicted"/>